<sequence>MKHHKLLLLSLITCLLSFLTFFAVHATPVQAAEKTYTIGTDVTYPPFEFANKSNQYIGIDMDLMNAVAKIEGFKVNIKPLGFNAAVQSLESGQIDGVIAGMTITPERQAKFDFSTPYYKTGVIMAVAKNSDITSLSQLRGKRVALKTGTAGATYANSLKDKYGFTTVTFDDSNNMYQDVTTGNSVACFEDQPVMQYGIQQGLGLKIATKPANNGYYGFAVKKNANQALLKKFNAGFKKLKANGTYDKIVKKYVGANSSGETTTTTPKTNPAVAGKTFNIGTDVTFPPFEFANKQNQYVGIDMDLMRTIAKEQGFKVNIKPIGFSAAVQALDSGQIDGVIAGMSITPERRQKFDFSTAYYQSGVVMAVAKKSNIQQLTQLNGKKVAVKTGSVGADYANSIKNRYGFKVVTFDDSDNMYQDVVTGNSTACFEDQPVMQYGIRQGTKLKIVTKPVNKAGYGFAVKKGVNQDLLAAFNRGYQDLKANGTYDKIKAKYLGTSTKASTVAKSNQPAATTDTESRSFTGLIQQNKGALWDGFKETILLTIVSIIFATLFGIIVGLLGVVPNKVGQGISSTLIYIFRGLPLLVLALFIYTGIPSLTGQKIPAFIAGVLTLTFNEGAYTAAFVKGGIEAVDPGQMEAARSLGLPFGKAMGKVILPQGIRIMIPSFINQFIITLKDTSILSVIGLLELTQTGKIIIARNLEGFKIWAIISIIYLIIITLLTWLSNWVQRRIKL</sequence>
<dbReference type="PROSITE" id="PS50928">
    <property type="entry name" value="ABC_TM1"/>
    <property type="match status" value="1"/>
</dbReference>
<dbReference type="InterPro" id="IPR001320">
    <property type="entry name" value="Iontro_rcpt_C"/>
</dbReference>
<feature type="transmembrane region" description="Helical" evidence="8">
    <location>
        <begin position="705"/>
        <end position="727"/>
    </location>
</feature>
<dbReference type="InterPro" id="IPR035906">
    <property type="entry name" value="MetI-like_sf"/>
</dbReference>
<dbReference type="CDD" id="cd06261">
    <property type="entry name" value="TM_PBP2"/>
    <property type="match status" value="1"/>
</dbReference>
<dbReference type="AlphaFoldDB" id="A0A0R1XQC1"/>
<dbReference type="PANTHER" id="PTHR35936">
    <property type="entry name" value="MEMBRANE-BOUND LYTIC MUREIN TRANSGLYCOSYLASE F"/>
    <property type="match status" value="1"/>
</dbReference>
<dbReference type="PATRIC" id="fig|1423734.3.peg.1429"/>
<dbReference type="SUPFAM" id="SSF53850">
    <property type="entry name" value="Periplasmic binding protein-like II"/>
    <property type="match status" value="2"/>
</dbReference>
<reference evidence="11 12" key="1">
    <citation type="journal article" date="2015" name="Genome Announc.">
        <title>Expanding the biotechnology potential of lactobacilli through comparative genomics of 213 strains and associated genera.</title>
        <authorList>
            <person name="Sun Z."/>
            <person name="Harris H.M."/>
            <person name="McCann A."/>
            <person name="Guo C."/>
            <person name="Argimon S."/>
            <person name="Zhang W."/>
            <person name="Yang X."/>
            <person name="Jeffery I.B."/>
            <person name="Cooney J.C."/>
            <person name="Kagawa T.F."/>
            <person name="Liu W."/>
            <person name="Song Y."/>
            <person name="Salvetti E."/>
            <person name="Wrobel A."/>
            <person name="Rasinkangas P."/>
            <person name="Parkhill J."/>
            <person name="Rea M.C."/>
            <person name="O'Sullivan O."/>
            <person name="Ritari J."/>
            <person name="Douillard F.P."/>
            <person name="Paul Ross R."/>
            <person name="Yang R."/>
            <person name="Briner A.E."/>
            <person name="Felis G.E."/>
            <person name="de Vos W.M."/>
            <person name="Barrangou R."/>
            <person name="Klaenhammer T.R."/>
            <person name="Caufield P.W."/>
            <person name="Cui Y."/>
            <person name="Zhang H."/>
            <person name="O'Toole P.W."/>
        </authorList>
    </citation>
    <scope>NUCLEOTIDE SEQUENCE [LARGE SCALE GENOMIC DNA]</scope>
    <source>
        <strain evidence="11 12">DSM 18527</strain>
    </source>
</reference>
<dbReference type="InterPro" id="IPR000515">
    <property type="entry name" value="MetI-like"/>
</dbReference>
<dbReference type="eggNOG" id="COG0834">
    <property type="taxonomic scope" value="Bacteria"/>
</dbReference>
<dbReference type="Pfam" id="PF00497">
    <property type="entry name" value="SBP_bac_3"/>
    <property type="match status" value="2"/>
</dbReference>
<gene>
    <name evidence="11" type="ORF">FC83_GL001413</name>
</gene>
<keyword evidence="2 8" id="KW-0813">Transport</keyword>
<evidence type="ECO:0000256" key="1">
    <source>
        <dbReference type="ARBA" id="ARBA00004651"/>
    </source>
</evidence>
<dbReference type="Gene3D" id="1.10.3720.10">
    <property type="entry name" value="MetI-like"/>
    <property type="match status" value="1"/>
</dbReference>
<evidence type="ECO:0000256" key="3">
    <source>
        <dbReference type="ARBA" id="ARBA00022475"/>
    </source>
</evidence>
<evidence type="ECO:0000313" key="11">
    <source>
        <dbReference type="EMBL" id="KRM30852.1"/>
    </source>
</evidence>
<dbReference type="SMART" id="SM00062">
    <property type="entry name" value="PBPb"/>
    <property type="match status" value="2"/>
</dbReference>
<evidence type="ECO:0000256" key="7">
    <source>
        <dbReference type="ARBA" id="ARBA00023136"/>
    </source>
</evidence>
<dbReference type="Proteomes" id="UP000051236">
    <property type="component" value="Unassembled WGS sequence"/>
</dbReference>
<dbReference type="GO" id="GO:0015276">
    <property type="term" value="F:ligand-gated monoatomic ion channel activity"/>
    <property type="evidence" value="ECO:0007669"/>
    <property type="project" value="InterPro"/>
</dbReference>
<dbReference type="SMART" id="SM00079">
    <property type="entry name" value="PBPe"/>
    <property type="match status" value="1"/>
</dbReference>
<dbReference type="STRING" id="1423734.FC83_GL001413"/>
<keyword evidence="3" id="KW-1003">Cell membrane</keyword>
<dbReference type="PANTHER" id="PTHR35936:SF38">
    <property type="entry name" value="GLUTAMINE-BINDING PERIPLASMIC PROTEIN"/>
    <property type="match status" value="1"/>
</dbReference>
<evidence type="ECO:0000256" key="6">
    <source>
        <dbReference type="ARBA" id="ARBA00022989"/>
    </source>
</evidence>
<evidence type="ECO:0000256" key="5">
    <source>
        <dbReference type="ARBA" id="ARBA00022729"/>
    </source>
</evidence>
<dbReference type="Pfam" id="PF00528">
    <property type="entry name" value="BPD_transp_1"/>
    <property type="match status" value="1"/>
</dbReference>
<evidence type="ECO:0000256" key="9">
    <source>
        <dbReference type="SAM" id="SignalP"/>
    </source>
</evidence>
<feature type="transmembrane region" description="Helical" evidence="8">
    <location>
        <begin position="574"/>
        <end position="594"/>
    </location>
</feature>
<dbReference type="InterPro" id="IPR010065">
    <property type="entry name" value="AA_ABC_transptr_permease_3TM"/>
</dbReference>
<dbReference type="NCBIfam" id="TIGR01726">
    <property type="entry name" value="HEQRo_perm_3TM"/>
    <property type="match status" value="1"/>
</dbReference>
<keyword evidence="4 8" id="KW-0812">Transmembrane</keyword>
<feature type="signal peptide" evidence="9">
    <location>
        <begin position="1"/>
        <end position="26"/>
    </location>
</feature>
<dbReference type="CDD" id="cd13619">
    <property type="entry name" value="PBP2_GlnP"/>
    <property type="match status" value="1"/>
</dbReference>
<keyword evidence="7 8" id="KW-0472">Membrane</keyword>
<evidence type="ECO:0000256" key="8">
    <source>
        <dbReference type="RuleBase" id="RU363032"/>
    </source>
</evidence>
<dbReference type="GO" id="GO:0043190">
    <property type="term" value="C:ATP-binding cassette (ABC) transporter complex"/>
    <property type="evidence" value="ECO:0007669"/>
    <property type="project" value="InterPro"/>
</dbReference>
<feature type="transmembrane region" description="Helical" evidence="8">
    <location>
        <begin position="539"/>
        <end position="562"/>
    </location>
</feature>
<evidence type="ECO:0000256" key="2">
    <source>
        <dbReference type="ARBA" id="ARBA00022448"/>
    </source>
</evidence>
<feature type="domain" description="ABC transmembrane type-1" evidence="10">
    <location>
        <begin position="535"/>
        <end position="724"/>
    </location>
</feature>
<accession>A0A0R1XQC1</accession>
<keyword evidence="6 8" id="KW-1133">Transmembrane helix</keyword>
<dbReference type="EMBL" id="AZGA01000087">
    <property type="protein sequence ID" value="KRM30852.1"/>
    <property type="molecule type" value="Genomic_DNA"/>
</dbReference>
<evidence type="ECO:0000256" key="4">
    <source>
        <dbReference type="ARBA" id="ARBA00022692"/>
    </source>
</evidence>
<dbReference type="SUPFAM" id="SSF161098">
    <property type="entry name" value="MetI-like"/>
    <property type="match status" value="1"/>
</dbReference>
<comment type="caution">
    <text evidence="11">The sequence shown here is derived from an EMBL/GenBank/DDBJ whole genome shotgun (WGS) entry which is preliminary data.</text>
</comment>
<keyword evidence="12" id="KW-1185">Reference proteome</keyword>
<comment type="subcellular location">
    <subcellularLocation>
        <location evidence="1 8">Cell membrane</location>
        <topology evidence="1 8">Multi-pass membrane protein</topology>
    </subcellularLocation>
</comment>
<proteinExistence type="inferred from homology"/>
<evidence type="ECO:0000259" key="10">
    <source>
        <dbReference type="PROSITE" id="PS50928"/>
    </source>
</evidence>
<dbReference type="Gene3D" id="3.40.190.10">
    <property type="entry name" value="Periplasmic binding protein-like II"/>
    <property type="match status" value="4"/>
</dbReference>
<feature type="chain" id="PRO_5039169632" evidence="9">
    <location>
        <begin position="27"/>
        <end position="733"/>
    </location>
</feature>
<protein>
    <submittedName>
        <fullName evidence="11">ABC transporter, permease protein</fullName>
    </submittedName>
</protein>
<evidence type="ECO:0000313" key="12">
    <source>
        <dbReference type="Proteomes" id="UP000051236"/>
    </source>
</evidence>
<comment type="similarity">
    <text evidence="8">Belongs to the binding-protein-dependent transport system permease family.</text>
</comment>
<dbReference type="eggNOG" id="COG0765">
    <property type="taxonomic scope" value="Bacteria"/>
</dbReference>
<organism evidence="11 12">
    <name type="scientific">Agrilactobacillus composti DSM 18527 = JCM 14202</name>
    <dbReference type="NCBI Taxonomy" id="1423734"/>
    <lineage>
        <taxon>Bacteria</taxon>
        <taxon>Bacillati</taxon>
        <taxon>Bacillota</taxon>
        <taxon>Bacilli</taxon>
        <taxon>Lactobacillales</taxon>
        <taxon>Lactobacillaceae</taxon>
        <taxon>Agrilactobacillus</taxon>
    </lineage>
</organism>
<name>A0A0R1XQC1_9LACO</name>
<keyword evidence="5 9" id="KW-0732">Signal</keyword>
<dbReference type="InterPro" id="IPR001638">
    <property type="entry name" value="Solute-binding_3/MltF_N"/>
</dbReference>